<keyword evidence="3" id="KW-1185">Reference proteome</keyword>
<protein>
    <recommendedName>
        <fullName evidence="4">ATP synthase F0 subunit 8</fullName>
    </recommendedName>
</protein>
<dbReference type="EMBL" id="CM026421">
    <property type="protein sequence ID" value="KAG0591793.1"/>
    <property type="molecule type" value="Genomic_DNA"/>
</dbReference>
<evidence type="ECO:0000313" key="2">
    <source>
        <dbReference type="EMBL" id="KAG0591793.1"/>
    </source>
</evidence>
<organism evidence="2 3">
    <name type="scientific">Ceratodon purpureus</name>
    <name type="common">Fire moss</name>
    <name type="synonym">Dicranum purpureum</name>
    <dbReference type="NCBI Taxonomy" id="3225"/>
    <lineage>
        <taxon>Eukaryota</taxon>
        <taxon>Viridiplantae</taxon>
        <taxon>Streptophyta</taxon>
        <taxon>Embryophyta</taxon>
        <taxon>Bryophyta</taxon>
        <taxon>Bryophytina</taxon>
        <taxon>Bryopsida</taxon>
        <taxon>Dicranidae</taxon>
        <taxon>Pseudoditrichales</taxon>
        <taxon>Ditrichaceae</taxon>
        <taxon>Ceratodon</taxon>
    </lineage>
</organism>
<accession>A0A8T0JA45</accession>
<feature type="chain" id="PRO_5035767435" description="ATP synthase F0 subunit 8" evidence="1">
    <location>
        <begin position="33"/>
        <end position="59"/>
    </location>
</feature>
<keyword evidence="1" id="KW-0732">Signal</keyword>
<reference evidence="2" key="1">
    <citation type="submission" date="2020-06" db="EMBL/GenBank/DDBJ databases">
        <title>WGS assembly of Ceratodon purpureus strain R40.</title>
        <authorList>
            <person name="Carey S.B."/>
            <person name="Jenkins J."/>
            <person name="Shu S."/>
            <person name="Lovell J.T."/>
            <person name="Sreedasyam A."/>
            <person name="Maumus F."/>
            <person name="Tiley G.P."/>
            <person name="Fernandez-Pozo N."/>
            <person name="Barry K."/>
            <person name="Chen C."/>
            <person name="Wang M."/>
            <person name="Lipzen A."/>
            <person name="Daum C."/>
            <person name="Saski C.A."/>
            <person name="Payton A.C."/>
            <person name="Mcbreen J.C."/>
            <person name="Conrad R.E."/>
            <person name="Kollar L.M."/>
            <person name="Olsson S."/>
            <person name="Huttunen S."/>
            <person name="Landis J.B."/>
            <person name="Wickett N.J."/>
            <person name="Johnson M.G."/>
            <person name="Rensing S.A."/>
            <person name="Grimwood J."/>
            <person name="Schmutz J."/>
            <person name="Mcdaniel S.F."/>
        </authorList>
    </citation>
    <scope>NUCLEOTIDE SEQUENCE</scope>
    <source>
        <strain evidence="2">R40</strain>
    </source>
</reference>
<sequence>MTLITNIAILLITVTMLPQFLCPNTFKSRVLANPYFIFNLHKNNPTPSTLLDMWTLQQT</sequence>
<evidence type="ECO:0000256" key="1">
    <source>
        <dbReference type="SAM" id="SignalP"/>
    </source>
</evidence>
<feature type="signal peptide" evidence="1">
    <location>
        <begin position="1"/>
        <end position="32"/>
    </location>
</feature>
<gene>
    <name evidence="2" type="ORF">KC19_1G202400</name>
</gene>
<name>A0A8T0JA45_CERPU</name>
<evidence type="ECO:0000313" key="3">
    <source>
        <dbReference type="Proteomes" id="UP000822688"/>
    </source>
</evidence>
<comment type="caution">
    <text evidence="2">The sequence shown here is derived from an EMBL/GenBank/DDBJ whole genome shotgun (WGS) entry which is preliminary data.</text>
</comment>
<evidence type="ECO:0008006" key="4">
    <source>
        <dbReference type="Google" id="ProtNLM"/>
    </source>
</evidence>
<dbReference type="Proteomes" id="UP000822688">
    <property type="component" value="Chromosome 1"/>
</dbReference>
<proteinExistence type="predicted"/>
<dbReference type="AlphaFoldDB" id="A0A8T0JA45"/>